<keyword evidence="2 5" id="KW-0812">Transmembrane</keyword>
<dbReference type="Gene3D" id="1.20.1250.20">
    <property type="entry name" value="MFS general substrate transporter like domains"/>
    <property type="match status" value="1"/>
</dbReference>
<evidence type="ECO:0000313" key="6">
    <source>
        <dbReference type="EMBL" id="OCL04267.1"/>
    </source>
</evidence>
<reference evidence="6 7" key="1">
    <citation type="journal article" date="2016" name="Nat. Commun.">
        <title>Ectomycorrhizal ecology is imprinted in the genome of the dominant symbiotic fungus Cenococcum geophilum.</title>
        <authorList>
            <consortium name="DOE Joint Genome Institute"/>
            <person name="Peter M."/>
            <person name="Kohler A."/>
            <person name="Ohm R.A."/>
            <person name="Kuo A."/>
            <person name="Krutzmann J."/>
            <person name="Morin E."/>
            <person name="Arend M."/>
            <person name="Barry K.W."/>
            <person name="Binder M."/>
            <person name="Choi C."/>
            <person name="Clum A."/>
            <person name="Copeland A."/>
            <person name="Grisel N."/>
            <person name="Haridas S."/>
            <person name="Kipfer T."/>
            <person name="LaButti K."/>
            <person name="Lindquist E."/>
            <person name="Lipzen A."/>
            <person name="Maire R."/>
            <person name="Meier B."/>
            <person name="Mihaltcheva S."/>
            <person name="Molinier V."/>
            <person name="Murat C."/>
            <person name="Poggeler S."/>
            <person name="Quandt C.A."/>
            <person name="Sperisen C."/>
            <person name="Tritt A."/>
            <person name="Tisserant E."/>
            <person name="Crous P.W."/>
            <person name="Henrissat B."/>
            <person name="Nehls U."/>
            <person name="Egli S."/>
            <person name="Spatafora J.W."/>
            <person name="Grigoriev I.V."/>
            <person name="Martin F.M."/>
        </authorList>
    </citation>
    <scope>NUCLEOTIDE SEQUENCE [LARGE SCALE GENOMIC DNA]</scope>
    <source>
        <strain evidence="6 7">CBS 207.34</strain>
    </source>
</reference>
<evidence type="ECO:0000256" key="3">
    <source>
        <dbReference type="ARBA" id="ARBA00022989"/>
    </source>
</evidence>
<dbReference type="GO" id="GO:0005886">
    <property type="term" value="C:plasma membrane"/>
    <property type="evidence" value="ECO:0007669"/>
    <property type="project" value="TreeGrafter"/>
</dbReference>
<sequence length="515" mass="57098">MKKKEATDVEGTYIVTTDAEGKACSDFDLRTTSNGKTVLIPQPSDDPADPLNWSWMKKHTVLFALGFSALLTDWGMTWGTTLFEAQAVTWNMSIPDVAKSLSGGIFLQGPGGILAVPLVSPVFVVYLRTSKLIRPGRLPVLFWSQLLSCIMVIAASQAPTYAGFTACRTLQGFFNTAPQVIGLTMIHDMFFFHERTRKVNLWAFTYLVGPYLGPFIAGFLIQKINWRQDFGILAAFYGFSTLMVICFGDETLYDRKVSKRTPKPEGVVGRIKLLTGVAGLAATRRSTVSTVTKDLIAISYLPHLIVPCSIFLLVLYMWAIGITTSVTQFVKPPPYLFNDTATSLLYLAPMLGVIIAEFWGHVFNDWLQNLFIRRNHGLHKPEIRLWGAWVAVVFAVCSPVLYGQVLQHSLHWIGIAFGWGLNTFAMLAATTVISTYVLDCFPQHAALASSWLNFWRVTGGFVITYFSPNWIASNGPAITFGCQSAIVGASFASVIATQIWGRKWRMKFPVPAPEN</sequence>
<dbReference type="SUPFAM" id="SSF103473">
    <property type="entry name" value="MFS general substrate transporter"/>
    <property type="match status" value="1"/>
</dbReference>
<feature type="transmembrane region" description="Helical" evidence="5">
    <location>
        <begin position="478"/>
        <end position="500"/>
    </location>
</feature>
<feature type="transmembrane region" description="Helical" evidence="5">
    <location>
        <begin position="103"/>
        <end position="126"/>
    </location>
</feature>
<comment type="subcellular location">
    <subcellularLocation>
        <location evidence="1">Membrane</location>
        <topology evidence="1">Multi-pass membrane protein</topology>
    </subcellularLocation>
</comment>
<feature type="transmembrane region" description="Helical" evidence="5">
    <location>
        <begin position="412"/>
        <end position="438"/>
    </location>
</feature>
<dbReference type="PANTHER" id="PTHR23502">
    <property type="entry name" value="MAJOR FACILITATOR SUPERFAMILY"/>
    <property type="match status" value="1"/>
</dbReference>
<accession>A0A8E2ESU8</accession>
<feature type="transmembrane region" description="Helical" evidence="5">
    <location>
        <begin position="61"/>
        <end position="83"/>
    </location>
</feature>
<feature type="transmembrane region" description="Helical" evidence="5">
    <location>
        <begin position="385"/>
        <end position="406"/>
    </location>
</feature>
<dbReference type="Pfam" id="PF07690">
    <property type="entry name" value="MFS_1"/>
    <property type="match status" value="1"/>
</dbReference>
<name>A0A8E2ESU8_9PEZI</name>
<feature type="transmembrane region" description="Helical" evidence="5">
    <location>
        <begin position="233"/>
        <end position="253"/>
    </location>
</feature>
<evidence type="ECO:0000256" key="4">
    <source>
        <dbReference type="ARBA" id="ARBA00023136"/>
    </source>
</evidence>
<dbReference type="EMBL" id="KV750558">
    <property type="protein sequence ID" value="OCL04267.1"/>
    <property type="molecule type" value="Genomic_DNA"/>
</dbReference>
<dbReference type="GO" id="GO:0022857">
    <property type="term" value="F:transmembrane transporter activity"/>
    <property type="evidence" value="ECO:0007669"/>
    <property type="project" value="InterPro"/>
</dbReference>
<dbReference type="OrthoDB" id="2533084at2759"/>
<dbReference type="AlphaFoldDB" id="A0A8E2ESU8"/>
<feature type="transmembrane region" description="Helical" evidence="5">
    <location>
        <begin position="304"/>
        <end position="324"/>
    </location>
</feature>
<dbReference type="InterPro" id="IPR036259">
    <property type="entry name" value="MFS_trans_sf"/>
</dbReference>
<dbReference type="Proteomes" id="UP000250140">
    <property type="component" value="Unassembled WGS sequence"/>
</dbReference>
<organism evidence="6 7">
    <name type="scientific">Glonium stellatum</name>
    <dbReference type="NCBI Taxonomy" id="574774"/>
    <lineage>
        <taxon>Eukaryota</taxon>
        <taxon>Fungi</taxon>
        <taxon>Dikarya</taxon>
        <taxon>Ascomycota</taxon>
        <taxon>Pezizomycotina</taxon>
        <taxon>Dothideomycetes</taxon>
        <taxon>Pleosporomycetidae</taxon>
        <taxon>Gloniales</taxon>
        <taxon>Gloniaceae</taxon>
        <taxon>Glonium</taxon>
    </lineage>
</organism>
<evidence type="ECO:0000256" key="1">
    <source>
        <dbReference type="ARBA" id="ARBA00004141"/>
    </source>
</evidence>
<gene>
    <name evidence="6" type="ORF">AOQ84DRAFT_346473</name>
</gene>
<proteinExistence type="predicted"/>
<feature type="transmembrane region" description="Helical" evidence="5">
    <location>
        <begin position="344"/>
        <end position="364"/>
    </location>
</feature>
<keyword evidence="7" id="KW-1185">Reference proteome</keyword>
<dbReference type="PANTHER" id="PTHR23502:SF159">
    <property type="entry name" value="TRANSPORTER, PUTATIVE (AFU_ORTHOLOGUE AFUA_4G14230)-RELATED"/>
    <property type="match status" value="1"/>
</dbReference>
<evidence type="ECO:0000256" key="5">
    <source>
        <dbReference type="SAM" id="Phobius"/>
    </source>
</evidence>
<protein>
    <submittedName>
        <fullName evidence="6">MFS general substrate transporter</fullName>
    </submittedName>
</protein>
<evidence type="ECO:0000313" key="7">
    <source>
        <dbReference type="Proteomes" id="UP000250140"/>
    </source>
</evidence>
<evidence type="ECO:0000256" key="2">
    <source>
        <dbReference type="ARBA" id="ARBA00022692"/>
    </source>
</evidence>
<feature type="transmembrane region" description="Helical" evidence="5">
    <location>
        <begin position="445"/>
        <end position="466"/>
    </location>
</feature>
<feature type="transmembrane region" description="Helical" evidence="5">
    <location>
        <begin position="199"/>
        <end position="221"/>
    </location>
</feature>
<keyword evidence="4 5" id="KW-0472">Membrane</keyword>
<keyword evidence="3 5" id="KW-1133">Transmembrane helix</keyword>
<dbReference type="InterPro" id="IPR011701">
    <property type="entry name" value="MFS"/>
</dbReference>